<evidence type="ECO:0000256" key="7">
    <source>
        <dbReference type="RuleBase" id="RU363032"/>
    </source>
</evidence>
<accession>A0ABR7GNJ9</accession>
<comment type="caution">
    <text evidence="9">The sequence shown here is derived from an EMBL/GenBank/DDBJ whole genome shotgun (WGS) entry which is preliminary data.</text>
</comment>
<keyword evidence="2 7" id="KW-0813">Transport</keyword>
<dbReference type="InterPro" id="IPR000515">
    <property type="entry name" value="MetI-like"/>
</dbReference>
<evidence type="ECO:0000256" key="4">
    <source>
        <dbReference type="ARBA" id="ARBA00022692"/>
    </source>
</evidence>
<comment type="subcellular location">
    <subcellularLocation>
        <location evidence="1 7">Cell membrane</location>
        <topology evidence="1 7">Multi-pass membrane protein</topology>
    </subcellularLocation>
</comment>
<dbReference type="Proteomes" id="UP000641741">
    <property type="component" value="Unassembled WGS sequence"/>
</dbReference>
<name>A0ABR7GNJ9_9FIRM</name>
<protein>
    <submittedName>
        <fullName evidence="9">Sugar ABC transporter permease</fullName>
    </submittedName>
</protein>
<dbReference type="EMBL" id="JACOPK010000006">
    <property type="protein sequence ID" value="MBC5695886.1"/>
    <property type="molecule type" value="Genomic_DNA"/>
</dbReference>
<feature type="transmembrane region" description="Helical" evidence="7">
    <location>
        <begin position="7"/>
        <end position="25"/>
    </location>
</feature>
<dbReference type="Pfam" id="PF00528">
    <property type="entry name" value="BPD_transp_1"/>
    <property type="match status" value="1"/>
</dbReference>
<keyword evidence="3" id="KW-1003">Cell membrane</keyword>
<dbReference type="InterPro" id="IPR035906">
    <property type="entry name" value="MetI-like_sf"/>
</dbReference>
<dbReference type="SUPFAM" id="SSF160964">
    <property type="entry name" value="MalF N-terminal region-like"/>
    <property type="match status" value="1"/>
</dbReference>
<keyword evidence="6 7" id="KW-0472">Membrane</keyword>
<feature type="transmembrane region" description="Helical" evidence="7">
    <location>
        <begin position="190"/>
        <end position="212"/>
    </location>
</feature>
<dbReference type="PANTHER" id="PTHR43005">
    <property type="entry name" value="BLR7065 PROTEIN"/>
    <property type="match status" value="1"/>
</dbReference>
<evidence type="ECO:0000313" key="9">
    <source>
        <dbReference type="EMBL" id="MBC5695886.1"/>
    </source>
</evidence>
<organism evidence="9 10">
    <name type="scientific">Agathobaculum hominis</name>
    <dbReference type="NCBI Taxonomy" id="2763014"/>
    <lineage>
        <taxon>Bacteria</taxon>
        <taxon>Bacillati</taxon>
        <taxon>Bacillota</taxon>
        <taxon>Clostridia</taxon>
        <taxon>Eubacteriales</taxon>
        <taxon>Butyricicoccaceae</taxon>
        <taxon>Agathobaculum</taxon>
    </lineage>
</organism>
<dbReference type="CDD" id="cd06261">
    <property type="entry name" value="TM_PBP2"/>
    <property type="match status" value="1"/>
</dbReference>
<evidence type="ECO:0000259" key="8">
    <source>
        <dbReference type="PROSITE" id="PS50928"/>
    </source>
</evidence>
<proteinExistence type="inferred from homology"/>
<evidence type="ECO:0000256" key="5">
    <source>
        <dbReference type="ARBA" id="ARBA00022989"/>
    </source>
</evidence>
<feature type="transmembrane region" description="Helical" evidence="7">
    <location>
        <begin position="145"/>
        <end position="169"/>
    </location>
</feature>
<evidence type="ECO:0000313" key="10">
    <source>
        <dbReference type="Proteomes" id="UP000641741"/>
    </source>
</evidence>
<comment type="similarity">
    <text evidence="7">Belongs to the binding-protein-dependent transport system permease family.</text>
</comment>
<dbReference type="PANTHER" id="PTHR43005:SF2">
    <property type="entry name" value="INTEGRAL MEMBRANE SUGAR TRANSPORT PROTEIN"/>
    <property type="match status" value="1"/>
</dbReference>
<evidence type="ECO:0000256" key="6">
    <source>
        <dbReference type="ARBA" id="ARBA00023136"/>
    </source>
</evidence>
<sequence>MLSPTVVILLIMTAYPLIFTFFYSFTNYNLLRNLRSPAKITVFQNYVKLLKDPYFQQSIWNTVKFTIFAVIFEMLIGFAMALFVNSLHKGQKTMRTLLLLPYLLPTVTVALSWRMMLSPNYGIVNQVLQALHLPVFNWFSDIRTAFGMLVLIDVWQSAPFVFLLLYAALQSVPQGQYEAARIDGANSLKILFYVTIPNIKNSLALCALLRTIDSFRLFDKVNLLTGGGPANSTSTITQYLYNYGIKSLDFGFGSAGAIVMTILVLILSSVYIKRAIS</sequence>
<evidence type="ECO:0000256" key="2">
    <source>
        <dbReference type="ARBA" id="ARBA00022448"/>
    </source>
</evidence>
<evidence type="ECO:0000256" key="1">
    <source>
        <dbReference type="ARBA" id="ARBA00004651"/>
    </source>
</evidence>
<dbReference type="SUPFAM" id="SSF161098">
    <property type="entry name" value="MetI-like"/>
    <property type="match status" value="1"/>
</dbReference>
<keyword evidence="10" id="KW-1185">Reference proteome</keyword>
<keyword evidence="4 7" id="KW-0812">Transmembrane</keyword>
<dbReference type="PROSITE" id="PS50928">
    <property type="entry name" value="ABC_TM1"/>
    <property type="match status" value="1"/>
</dbReference>
<reference evidence="9 10" key="1">
    <citation type="submission" date="2020-08" db="EMBL/GenBank/DDBJ databases">
        <title>Genome public.</title>
        <authorList>
            <person name="Liu C."/>
            <person name="Sun Q."/>
        </authorList>
    </citation>
    <scope>NUCLEOTIDE SEQUENCE [LARGE SCALE GENOMIC DNA]</scope>
    <source>
        <strain evidence="9 10">M2</strain>
    </source>
</reference>
<keyword evidence="5 7" id="KW-1133">Transmembrane helix</keyword>
<gene>
    <name evidence="9" type="ORF">H8S02_08005</name>
</gene>
<evidence type="ECO:0000256" key="3">
    <source>
        <dbReference type="ARBA" id="ARBA00022475"/>
    </source>
</evidence>
<dbReference type="Gene3D" id="1.10.3720.10">
    <property type="entry name" value="MetI-like"/>
    <property type="match status" value="1"/>
</dbReference>
<feature type="transmembrane region" description="Helical" evidence="7">
    <location>
        <begin position="65"/>
        <end position="84"/>
    </location>
</feature>
<feature type="transmembrane region" description="Helical" evidence="7">
    <location>
        <begin position="96"/>
        <end position="116"/>
    </location>
</feature>
<feature type="domain" description="ABC transmembrane type-1" evidence="8">
    <location>
        <begin position="59"/>
        <end position="271"/>
    </location>
</feature>
<feature type="transmembrane region" description="Helical" evidence="7">
    <location>
        <begin position="250"/>
        <end position="272"/>
    </location>
</feature>